<evidence type="ECO:0000313" key="3">
    <source>
        <dbReference type="EMBL" id="MDH6282813.1"/>
    </source>
</evidence>
<protein>
    <recommendedName>
        <fullName evidence="2">ADP ribosyltransferase domain-containing protein</fullName>
    </recommendedName>
</protein>
<dbReference type="InterPro" id="IPR009319">
    <property type="entry name" value="Phage_A118_VSP1"/>
</dbReference>
<dbReference type="EMBL" id="JARXVC010000011">
    <property type="protein sequence ID" value="MDH6282813.1"/>
    <property type="molecule type" value="Genomic_DNA"/>
</dbReference>
<accession>A0ABT6MES0</accession>
<dbReference type="InterPro" id="IPR003540">
    <property type="entry name" value="ADP-ribosyltransferase"/>
</dbReference>
<evidence type="ECO:0000313" key="4">
    <source>
        <dbReference type="Proteomes" id="UP001160334"/>
    </source>
</evidence>
<dbReference type="Pfam" id="PF06152">
    <property type="entry name" value="Phage_min_cap2"/>
    <property type="match status" value="1"/>
</dbReference>
<feature type="region of interest" description="Disordered" evidence="1">
    <location>
        <begin position="283"/>
        <end position="302"/>
    </location>
</feature>
<proteinExistence type="predicted"/>
<gene>
    <name evidence="3" type="ORF">M2280_004050</name>
</gene>
<keyword evidence="4" id="KW-1185">Reference proteome</keyword>
<dbReference type="Proteomes" id="UP001160334">
    <property type="component" value="Unassembled WGS sequence"/>
</dbReference>
<dbReference type="SUPFAM" id="SSF56399">
    <property type="entry name" value="ADP-ribosylation"/>
    <property type="match status" value="1"/>
</dbReference>
<dbReference type="Pfam" id="PF03496">
    <property type="entry name" value="ADPrib_exo_Tox"/>
    <property type="match status" value="1"/>
</dbReference>
<evidence type="ECO:0000259" key="2">
    <source>
        <dbReference type="Pfam" id="PF03496"/>
    </source>
</evidence>
<evidence type="ECO:0000256" key="1">
    <source>
        <dbReference type="SAM" id="MobiDB-lite"/>
    </source>
</evidence>
<comment type="caution">
    <text evidence="3">The sequence shown here is derived from an EMBL/GenBank/DDBJ whole genome shotgun (WGS) entry which is preliminary data.</text>
</comment>
<feature type="domain" description="ADP ribosyltransferase" evidence="2">
    <location>
        <begin position="440"/>
        <end position="581"/>
    </location>
</feature>
<feature type="region of interest" description="Disordered" evidence="1">
    <location>
        <begin position="370"/>
        <end position="425"/>
    </location>
</feature>
<dbReference type="PROSITE" id="PS51996">
    <property type="entry name" value="TR_MART"/>
    <property type="match status" value="1"/>
</dbReference>
<sequence length="610" mass="66223">MPLTPSFGDKLAARVTNLYAAAEEKLIRYVAGKVTGDLDQPQSGLTRLALRIGPVRRAVARILDNLRSESRVRVSEAMREAMENGRQAAIDDLTPTVRVPVYPVDGASAQRAEALNRKLEQPLERAKLVTENAYQRIIREATAGQKADSKAARKRLVQRALDKFAAEGISGFIDKRGRSYDLVTYAEMAVRTAITEAEVSAYLAQARHAGLDLVIISDVPQSCELCRPFEGKLLSITGTTRGAITTNPATGRSERVRVYASIEEAKARGLWHPGCRHVLKIWTPEDPAPPDDSPPDPEGYRATQKLRYLERRVRRWKRVLAAAQSPEAEAAAKRHIRAAQADIRRHIAATGVSRDRDREQLHRGYRDLKMAAGAEDTGGNTANEPLRSVPGGGSGGVTPSAPTPSPGGGGSGGGDGDDPFGFNQTPLAEDVLRGQRPDLLTESEAGHIEAYAISGFRNTNRALRGEIEMTPTIQSRVDAIRSALSKYPLPQAVRVTREVDARLFNLVGADSIDHLIGEQVVEPGFMSTSVRPDPPHSAMRPHPAILELIVPRGTPALRLGGLAEIPDEAEALIIDGQAYEIVGGYLDQRSLQLGRRVWRLQAVVSGGEIS</sequence>
<dbReference type="Gene3D" id="3.90.176.10">
    <property type="entry name" value="Toxin ADP-ribosyltransferase, Chain A, domain 1"/>
    <property type="match status" value="1"/>
</dbReference>
<name>A0ABT6MES0_9NOCA</name>
<reference evidence="3 4" key="1">
    <citation type="submission" date="2023-04" db="EMBL/GenBank/DDBJ databases">
        <title>Forest soil microbial communities from Buena Vista Peninsula, Colon Province, Panama.</title>
        <authorList>
            <person name="Bouskill N."/>
        </authorList>
    </citation>
    <scope>NUCLEOTIDE SEQUENCE [LARGE SCALE GENOMIC DNA]</scope>
    <source>
        <strain evidence="3 4">CFH S0262</strain>
    </source>
</reference>
<dbReference type="RefSeq" id="WP_280762109.1">
    <property type="nucleotide sequence ID" value="NZ_JARXVC010000011.1"/>
</dbReference>
<organism evidence="3 4">
    <name type="scientific">Prescottella agglutinans</name>
    <dbReference type="NCBI Taxonomy" id="1644129"/>
    <lineage>
        <taxon>Bacteria</taxon>
        <taxon>Bacillati</taxon>
        <taxon>Actinomycetota</taxon>
        <taxon>Actinomycetes</taxon>
        <taxon>Mycobacteriales</taxon>
        <taxon>Nocardiaceae</taxon>
        <taxon>Prescottella</taxon>
    </lineage>
</organism>